<evidence type="ECO:0000256" key="1">
    <source>
        <dbReference type="ARBA" id="ARBA00022387"/>
    </source>
</evidence>
<gene>
    <name evidence="8" type="ORF">CANVERA_P0246</name>
</gene>
<dbReference type="GO" id="GO:0017177">
    <property type="term" value="C:glucosidase II complex"/>
    <property type="evidence" value="ECO:0007669"/>
    <property type="project" value="TreeGrafter"/>
</dbReference>
<dbReference type="GO" id="GO:0006491">
    <property type="term" value="P:N-glycan processing"/>
    <property type="evidence" value="ECO:0007669"/>
    <property type="project" value="TreeGrafter"/>
</dbReference>
<evidence type="ECO:0000313" key="9">
    <source>
        <dbReference type="Proteomes" id="UP001152885"/>
    </source>
</evidence>
<organism evidence="8 9">
    <name type="scientific">Candida verbasci</name>
    <dbReference type="NCBI Taxonomy" id="1227364"/>
    <lineage>
        <taxon>Eukaryota</taxon>
        <taxon>Fungi</taxon>
        <taxon>Dikarya</taxon>
        <taxon>Ascomycota</taxon>
        <taxon>Saccharomycotina</taxon>
        <taxon>Pichiomycetes</taxon>
        <taxon>Debaryomycetaceae</taxon>
        <taxon>Candida/Lodderomyces clade</taxon>
        <taxon>Candida</taxon>
    </lineage>
</organism>
<dbReference type="AlphaFoldDB" id="A0A9W4X886"/>
<dbReference type="InterPro" id="IPR028146">
    <property type="entry name" value="PRKCSH_N"/>
</dbReference>
<sequence>MLLLFLLTTVLSDIIGVSPEDQHLYQPEIINGEKKWHCLNDSSIILNVNQINDDICDCPDGSDEPGTNACPVTPFKFYCKNEGFIPGYIDQFKLNDGVCDYEICCDGSDEYKFENCENKCQEINRQYQEYKEETQKFVKEALKKKDSIINQAKSKRTQLINLWNKLEKSLPMKKMEINNLKLEAESNQQHDLTVFDLLGDKIVNLIERIENHKKSTIKQQNSIQALEKILDRLSKEYNPNFNDLAVKDSIHKFQHYVSNKEEEVSEDIHETNQVLHDLVEKAKELTHSGDSTEPTFGNMFHHYFKTIIGTFLTKPKDSVEPKSSTDLSPKIGALEKELAEYEKRIDDIKNNLNMNFGPDDILRAFDSLRITKKLGGYHYIINILGSIVQDDILIGNFKEYKDGKLYYNKGARCWNGPQRSAEVEFQCGKGPELISVSEPEKCHYYFIIKSEAWCNEITDEEITENFKINYDLL</sequence>
<feature type="domain" description="MRH" evidence="7">
    <location>
        <begin position="352"/>
        <end position="456"/>
    </location>
</feature>
<dbReference type="OrthoDB" id="28322at2759"/>
<keyword evidence="4" id="KW-1015">Disulfide bond</keyword>
<comment type="caution">
    <text evidence="8">The sequence shown here is derived from an EMBL/GenBank/DDBJ whole genome shotgun (WGS) entry which is preliminary data.</text>
</comment>
<dbReference type="Gene3D" id="2.70.130.10">
    <property type="entry name" value="Mannose-6-phosphate receptor binding domain"/>
    <property type="match status" value="1"/>
</dbReference>
<keyword evidence="3" id="KW-0256">Endoplasmic reticulum</keyword>
<proteinExistence type="predicted"/>
<name>A0A9W4X886_9ASCO</name>
<dbReference type="Pfam" id="PF13015">
    <property type="entry name" value="PRKCSH_1"/>
    <property type="match status" value="1"/>
</dbReference>
<dbReference type="EMBL" id="CANTUO010000001">
    <property type="protein sequence ID" value="CAI5755730.1"/>
    <property type="molecule type" value="Genomic_DNA"/>
</dbReference>
<dbReference type="InterPro" id="IPR039794">
    <property type="entry name" value="Gtb1-like"/>
</dbReference>
<evidence type="ECO:0000256" key="5">
    <source>
        <dbReference type="SAM" id="Coils"/>
    </source>
</evidence>
<feature type="coiled-coil region" evidence="5">
    <location>
        <begin position="113"/>
        <end position="140"/>
    </location>
</feature>
<evidence type="ECO:0000256" key="6">
    <source>
        <dbReference type="SAM" id="SignalP"/>
    </source>
</evidence>
<dbReference type="InterPro" id="IPR044865">
    <property type="entry name" value="MRH_dom"/>
</dbReference>
<evidence type="ECO:0000259" key="7">
    <source>
        <dbReference type="PROSITE" id="PS51914"/>
    </source>
</evidence>
<reference evidence="8" key="1">
    <citation type="submission" date="2022-12" db="EMBL/GenBank/DDBJ databases">
        <authorList>
            <person name="Brejova B."/>
        </authorList>
    </citation>
    <scope>NUCLEOTIDE SEQUENCE</scope>
</reference>
<dbReference type="PROSITE" id="PS51914">
    <property type="entry name" value="MRH"/>
    <property type="match status" value="1"/>
</dbReference>
<keyword evidence="5" id="KW-0175">Coiled coil</keyword>
<feature type="chain" id="PRO_5040921813" description="Glucosidase 2 subunit beta" evidence="6">
    <location>
        <begin position="20"/>
        <end position="473"/>
    </location>
</feature>
<evidence type="ECO:0000313" key="8">
    <source>
        <dbReference type="EMBL" id="CAI5755730.1"/>
    </source>
</evidence>
<keyword evidence="2 6" id="KW-0732">Signal</keyword>
<dbReference type="InterPro" id="IPR036607">
    <property type="entry name" value="PRKCSH"/>
</dbReference>
<dbReference type="Proteomes" id="UP001152885">
    <property type="component" value="Unassembled WGS sequence"/>
</dbReference>
<evidence type="ECO:0000256" key="3">
    <source>
        <dbReference type="ARBA" id="ARBA00022824"/>
    </source>
</evidence>
<dbReference type="InterPro" id="IPR009011">
    <property type="entry name" value="Man6P_isomerase_rcpt-bd_dom_sf"/>
</dbReference>
<evidence type="ECO:0000256" key="4">
    <source>
        <dbReference type="ARBA" id="ARBA00023157"/>
    </source>
</evidence>
<keyword evidence="9" id="KW-1185">Reference proteome</keyword>
<dbReference type="SUPFAM" id="SSF50911">
    <property type="entry name" value="Mannose 6-phosphate receptor domain"/>
    <property type="match status" value="1"/>
</dbReference>
<dbReference type="PANTHER" id="PTHR12630">
    <property type="entry name" value="N-LINKED OLIGOSACCHARIDE PROCESSING"/>
    <property type="match status" value="1"/>
</dbReference>
<dbReference type="Pfam" id="PF12999">
    <property type="entry name" value="PRKCSH-like"/>
    <property type="match status" value="1"/>
</dbReference>
<protein>
    <recommendedName>
        <fullName evidence="1">Glucosidase 2 subunit beta</fullName>
    </recommendedName>
</protein>
<accession>A0A9W4X886</accession>
<dbReference type="PANTHER" id="PTHR12630:SF1">
    <property type="entry name" value="GLUCOSIDASE 2 SUBUNIT BETA"/>
    <property type="match status" value="1"/>
</dbReference>
<evidence type="ECO:0000256" key="2">
    <source>
        <dbReference type="ARBA" id="ARBA00022729"/>
    </source>
</evidence>
<feature type="signal peptide" evidence="6">
    <location>
        <begin position="1"/>
        <end position="19"/>
    </location>
</feature>